<gene>
    <name evidence="1" type="ORF">GCWU0000282_000893</name>
</gene>
<reference evidence="1 2" key="1">
    <citation type="submission" date="2013-06" db="EMBL/GenBank/DDBJ databases">
        <authorList>
            <person name="Weinstock G."/>
            <person name="Sodergren E."/>
            <person name="Clifton S."/>
            <person name="Fulton L."/>
            <person name="Fulton B."/>
            <person name="Courtney L."/>
            <person name="Fronick C."/>
            <person name="Harrison M."/>
            <person name="Strong C."/>
            <person name="Farmer C."/>
            <person name="Delahaunty K."/>
            <person name="Markovic C."/>
            <person name="Hall O."/>
            <person name="Minx P."/>
            <person name="Tomlinson C."/>
            <person name="Mitreva M."/>
            <person name="Nelson J."/>
            <person name="Hou S."/>
            <person name="Wollam A."/>
            <person name="Pepin K.H."/>
            <person name="Johnson M."/>
            <person name="Bhonagiri V."/>
            <person name="Nash W.E."/>
            <person name="Warren W."/>
            <person name="Chinwalla A."/>
            <person name="Mardis E.R."/>
            <person name="Wilson R.K."/>
        </authorList>
    </citation>
    <scope>NUCLEOTIDE SEQUENCE [LARGE SCALE GENOMIC DNA]</scope>
    <source>
        <strain evidence="1 2">ATCC 51271</strain>
    </source>
</reference>
<dbReference type="OrthoDB" id="2048096at2"/>
<dbReference type="STRING" id="592026.GCWU0000282_000893"/>
<evidence type="ECO:0000313" key="1">
    <source>
        <dbReference type="EMBL" id="ESL03728.1"/>
    </source>
</evidence>
<proteinExistence type="predicted"/>
<sequence>MKVEFYEYDGKGYIVDPESDTKERTVILLGKQIVKCNPRKVVIYVTGGAVDEKYAKLEELKAYCGDNKVVFVCPKADNCDALVETYKYITKNYLDLNIKPQEMSIKSDASHREVATELADYILDEFDMDFGETEIFEL</sequence>
<dbReference type="RefSeq" id="WP_023353777.1">
    <property type="nucleotide sequence ID" value="NZ_KI535367.1"/>
</dbReference>
<organism evidence="1 2">
    <name type="scientific">Catonella morbi ATCC 51271</name>
    <dbReference type="NCBI Taxonomy" id="592026"/>
    <lineage>
        <taxon>Bacteria</taxon>
        <taxon>Bacillati</taxon>
        <taxon>Bacillota</taxon>
        <taxon>Clostridia</taxon>
        <taxon>Lachnospirales</taxon>
        <taxon>Lachnospiraceae</taxon>
        <taxon>Catonella</taxon>
    </lineage>
</organism>
<dbReference type="HOGENOM" id="CLU_1851993_0_0_9"/>
<dbReference type="eggNOG" id="ENOG50342AA">
    <property type="taxonomic scope" value="Bacteria"/>
</dbReference>
<dbReference type="EMBL" id="ACIL03000007">
    <property type="protein sequence ID" value="ESL03728.1"/>
    <property type="molecule type" value="Genomic_DNA"/>
</dbReference>
<dbReference type="SUPFAM" id="SSF52540">
    <property type="entry name" value="P-loop containing nucleoside triphosphate hydrolases"/>
    <property type="match status" value="1"/>
</dbReference>
<protein>
    <submittedName>
        <fullName evidence="1">Uncharacterized protein</fullName>
    </submittedName>
</protein>
<comment type="caution">
    <text evidence="1">The sequence shown here is derived from an EMBL/GenBank/DDBJ whole genome shotgun (WGS) entry which is preliminary data.</text>
</comment>
<keyword evidence="2" id="KW-1185">Reference proteome</keyword>
<name>V2Y462_9FIRM</name>
<accession>V2Y462</accession>
<dbReference type="AlphaFoldDB" id="V2Y462"/>
<dbReference type="Proteomes" id="UP000018227">
    <property type="component" value="Unassembled WGS sequence"/>
</dbReference>
<dbReference type="InterPro" id="IPR027417">
    <property type="entry name" value="P-loop_NTPase"/>
</dbReference>
<evidence type="ECO:0000313" key="2">
    <source>
        <dbReference type="Proteomes" id="UP000018227"/>
    </source>
</evidence>